<sequence>MATRETSSTASPAGHSKNPTVSELQQRQNDYLTLRRNVALGMLVVAPALIALPPRKLDLFTFGLGFTWVFCLNEVMKPSGTDIFHALAGRPQKAADATAAEEENKLGGWKGTPVFEQFRQKEEEGKGIGEMITESVWEVWQQRDKRNLTPEQEEEEDLPLAERFKKYEAEKKKKEQMKRDAIGSVTERK</sequence>
<protein>
    <submittedName>
        <fullName evidence="3">Uncharacterized protein</fullName>
    </submittedName>
</protein>
<dbReference type="OrthoDB" id="5411041at2759"/>
<name>A0A5J5EQ02_9PEZI</name>
<feature type="region of interest" description="Disordered" evidence="1">
    <location>
        <begin position="1"/>
        <end position="25"/>
    </location>
</feature>
<evidence type="ECO:0000313" key="4">
    <source>
        <dbReference type="Proteomes" id="UP000326924"/>
    </source>
</evidence>
<organism evidence="3 4">
    <name type="scientific">Sphaerosporella brunnea</name>
    <dbReference type="NCBI Taxonomy" id="1250544"/>
    <lineage>
        <taxon>Eukaryota</taxon>
        <taxon>Fungi</taxon>
        <taxon>Dikarya</taxon>
        <taxon>Ascomycota</taxon>
        <taxon>Pezizomycotina</taxon>
        <taxon>Pezizomycetes</taxon>
        <taxon>Pezizales</taxon>
        <taxon>Pyronemataceae</taxon>
        <taxon>Sphaerosporella</taxon>
    </lineage>
</organism>
<evidence type="ECO:0000313" key="3">
    <source>
        <dbReference type="EMBL" id="KAA8900182.1"/>
    </source>
</evidence>
<feature type="transmembrane region" description="Helical" evidence="2">
    <location>
        <begin position="34"/>
        <end position="53"/>
    </location>
</feature>
<keyword evidence="2" id="KW-0812">Transmembrane</keyword>
<dbReference type="InParanoid" id="A0A5J5EQ02"/>
<gene>
    <name evidence="3" type="ORF">FN846DRAFT_909380</name>
</gene>
<dbReference type="AlphaFoldDB" id="A0A5J5EQ02"/>
<keyword evidence="4" id="KW-1185">Reference proteome</keyword>
<keyword evidence="2" id="KW-0472">Membrane</keyword>
<reference evidence="3 4" key="1">
    <citation type="submission" date="2019-09" db="EMBL/GenBank/DDBJ databases">
        <title>Draft genome of the ectomycorrhizal ascomycete Sphaerosporella brunnea.</title>
        <authorList>
            <consortium name="DOE Joint Genome Institute"/>
            <person name="Benucci G.M."/>
            <person name="Marozzi G."/>
            <person name="Antonielli L."/>
            <person name="Sanchez S."/>
            <person name="Marco P."/>
            <person name="Wang X."/>
            <person name="Falini L.B."/>
            <person name="Barry K."/>
            <person name="Haridas S."/>
            <person name="Lipzen A."/>
            <person name="Labutti K."/>
            <person name="Grigoriev I.V."/>
            <person name="Murat C."/>
            <person name="Martin F."/>
            <person name="Albertini E."/>
            <person name="Donnini D."/>
            <person name="Bonito G."/>
        </authorList>
    </citation>
    <scope>NUCLEOTIDE SEQUENCE [LARGE SCALE GENOMIC DNA]</scope>
    <source>
        <strain evidence="3 4">Sb_GMNB300</strain>
    </source>
</reference>
<keyword evidence="2" id="KW-1133">Transmembrane helix</keyword>
<dbReference type="EMBL" id="VXIS01000158">
    <property type="protein sequence ID" value="KAA8900182.1"/>
    <property type="molecule type" value="Genomic_DNA"/>
</dbReference>
<comment type="caution">
    <text evidence="3">The sequence shown here is derived from an EMBL/GenBank/DDBJ whole genome shotgun (WGS) entry which is preliminary data.</text>
</comment>
<evidence type="ECO:0000256" key="2">
    <source>
        <dbReference type="SAM" id="Phobius"/>
    </source>
</evidence>
<dbReference type="Proteomes" id="UP000326924">
    <property type="component" value="Unassembled WGS sequence"/>
</dbReference>
<proteinExistence type="predicted"/>
<accession>A0A5J5EQ02</accession>
<evidence type="ECO:0000256" key="1">
    <source>
        <dbReference type="SAM" id="MobiDB-lite"/>
    </source>
</evidence>
<feature type="region of interest" description="Disordered" evidence="1">
    <location>
        <begin position="169"/>
        <end position="189"/>
    </location>
</feature>